<comment type="subcellular location">
    <subcellularLocation>
        <location evidence="1">Cell outer membrane</location>
    </subcellularLocation>
</comment>
<dbReference type="GO" id="GO:0015288">
    <property type="term" value="F:porin activity"/>
    <property type="evidence" value="ECO:0007669"/>
    <property type="project" value="TreeGrafter"/>
</dbReference>
<name>A0A7L4URK0_BALHA</name>
<reference evidence="10 11" key="1">
    <citation type="submission" date="2018-05" db="EMBL/GenBank/DDBJ databases">
        <title>Genomic Encyclopedia of Type Strains, Phase IV (KMG-IV): sequencing the most valuable type-strain genomes for metagenomic binning, comparative biology and taxonomic classification.</title>
        <authorList>
            <person name="Goeker M."/>
        </authorList>
    </citation>
    <scope>NUCLEOTIDE SEQUENCE [LARGE SCALE GENOMIC DNA]</scope>
    <source>
        <strain evidence="10 11">DSM 28579</strain>
    </source>
</reference>
<organism evidence="10 11">
    <name type="scientific">Balneicella halophila</name>
    <dbReference type="NCBI Taxonomy" id="1537566"/>
    <lineage>
        <taxon>Bacteria</taxon>
        <taxon>Pseudomonadati</taxon>
        <taxon>Bacteroidota</taxon>
        <taxon>Bacteroidia</taxon>
        <taxon>Bacteroidales</taxon>
        <taxon>Balneicellaceae</taxon>
        <taxon>Balneicella</taxon>
    </lineage>
</organism>
<dbReference type="GO" id="GO:0015562">
    <property type="term" value="F:efflux transmembrane transporter activity"/>
    <property type="evidence" value="ECO:0007669"/>
    <property type="project" value="InterPro"/>
</dbReference>
<keyword evidence="11" id="KW-1185">Reference proteome</keyword>
<accession>A0A7L4URK0</accession>
<dbReference type="GO" id="GO:1990281">
    <property type="term" value="C:efflux pump complex"/>
    <property type="evidence" value="ECO:0007669"/>
    <property type="project" value="TreeGrafter"/>
</dbReference>
<keyword evidence="5" id="KW-0812">Transmembrane</keyword>
<evidence type="ECO:0000256" key="3">
    <source>
        <dbReference type="ARBA" id="ARBA00022448"/>
    </source>
</evidence>
<dbReference type="InterPro" id="IPR051906">
    <property type="entry name" value="TolC-like"/>
</dbReference>
<dbReference type="PANTHER" id="PTHR30026:SF20">
    <property type="entry name" value="OUTER MEMBRANE PROTEIN TOLC"/>
    <property type="match status" value="1"/>
</dbReference>
<keyword evidence="8" id="KW-0175">Coiled coil</keyword>
<comment type="caution">
    <text evidence="10">The sequence shown here is derived from an EMBL/GenBank/DDBJ whole genome shotgun (WGS) entry which is preliminary data.</text>
</comment>
<protein>
    <submittedName>
        <fullName evidence="10">Outer membrane protein TolC</fullName>
    </submittedName>
</protein>
<dbReference type="EMBL" id="QENZ01000003">
    <property type="protein sequence ID" value="PVX52132.1"/>
    <property type="molecule type" value="Genomic_DNA"/>
</dbReference>
<keyword evidence="6" id="KW-0472">Membrane</keyword>
<feature type="coiled-coil region" evidence="8">
    <location>
        <begin position="169"/>
        <end position="227"/>
    </location>
</feature>
<evidence type="ECO:0000256" key="5">
    <source>
        <dbReference type="ARBA" id="ARBA00022692"/>
    </source>
</evidence>
<dbReference type="Pfam" id="PF02321">
    <property type="entry name" value="OEP"/>
    <property type="match status" value="2"/>
</dbReference>
<feature type="coiled-coil region" evidence="8">
    <location>
        <begin position="352"/>
        <end position="386"/>
    </location>
</feature>
<dbReference type="InterPro" id="IPR003423">
    <property type="entry name" value="OMP_efflux"/>
</dbReference>
<keyword evidence="4" id="KW-1134">Transmembrane beta strand</keyword>
<evidence type="ECO:0000256" key="4">
    <source>
        <dbReference type="ARBA" id="ARBA00022452"/>
    </source>
</evidence>
<gene>
    <name evidence="10" type="ORF">C7377_0432</name>
</gene>
<feature type="signal peptide" evidence="9">
    <location>
        <begin position="1"/>
        <end position="22"/>
    </location>
</feature>
<evidence type="ECO:0000256" key="6">
    <source>
        <dbReference type="ARBA" id="ARBA00023136"/>
    </source>
</evidence>
<evidence type="ECO:0000256" key="7">
    <source>
        <dbReference type="ARBA" id="ARBA00023237"/>
    </source>
</evidence>
<dbReference type="PANTHER" id="PTHR30026">
    <property type="entry name" value="OUTER MEMBRANE PROTEIN TOLC"/>
    <property type="match status" value="1"/>
</dbReference>
<dbReference type="RefSeq" id="WP_116495686.1">
    <property type="nucleotide sequence ID" value="NZ_QENZ01000003.1"/>
</dbReference>
<evidence type="ECO:0000256" key="9">
    <source>
        <dbReference type="SAM" id="SignalP"/>
    </source>
</evidence>
<dbReference type="AlphaFoldDB" id="A0A7L4URK0"/>
<proteinExistence type="inferred from homology"/>
<evidence type="ECO:0000313" key="11">
    <source>
        <dbReference type="Proteomes" id="UP000251835"/>
    </source>
</evidence>
<keyword evidence="9" id="KW-0732">Signal</keyword>
<keyword evidence="7" id="KW-0998">Cell outer membrane</keyword>
<evidence type="ECO:0000313" key="10">
    <source>
        <dbReference type="EMBL" id="PVX52132.1"/>
    </source>
</evidence>
<keyword evidence="3" id="KW-0813">Transport</keyword>
<dbReference type="SUPFAM" id="SSF56954">
    <property type="entry name" value="Outer membrane efflux proteins (OEP)"/>
    <property type="match status" value="1"/>
</dbReference>
<dbReference type="OrthoDB" id="13803at2"/>
<comment type="similarity">
    <text evidence="2">Belongs to the outer membrane factor (OMF) (TC 1.B.17) family.</text>
</comment>
<evidence type="ECO:0000256" key="1">
    <source>
        <dbReference type="ARBA" id="ARBA00004442"/>
    </source>
</evidence>
<dbReference type="GO" id="GO:0009279">
    <property type="term" value="C:cell outer membrane"/>
    <property type="evidence" value="ECO:0007669"/>
    <property type="project" value="UniProtKB-SubCell"/>
</dbReference>
<dbReference type="Gene3D" id="1.20.1600.10">
    <property type="entry name" value="Outer membrane efflux proteins (OEP)"/>
    <property type="match status" value="1"/>
</dbReference>
<dbReference type="Proteomes" id="UP000251835">
    <property type="component" value="Unassembled WGS sequence"/>
</dbReference>
<sequence>MFSKRLFISLILLCGFLSLSQAQQTISLEELLSKALANNMGLQQQALQADIEQLDAEKSNAVFLPRVNASYSFGRTNDPLNVFGTKLKQKIIQQADFAPDLLNNPDGMNSYNALVKVEQPIFNLDGIYMRSAARAKALASKHQLAYGKEYLTFQVKQLFAQLQLLYAANDVLEKAKKTVEANVNLVENLSKQGYTKPSDELEVNVRLTDMENKILNNKINIQNLSDQLYYIMGQDAKETLKPTTEIKEIPSTVGLLPQSNLETERDDLLAYRAGIDAQKNMLKASRSKFSPRVNAFGQYEINNHKLFQGDADNYMVGMRLSWNLFNGTQNIKDIQKNKVALEKAEVAYEDYLTKSQAELNKAHRDVENALAKIALAEKALNQAKESYRIRKNRFEEGLEKTTDLLKDDSAVEEKHLNYLQELFQLKVAVYYIEFLTSTK</sequence>
<feature type="chain" id="PRO_5029775476" evidence="9">
    <location>
        <begin position="23"/>
        <end position="439"/>
    </location>
</feature>
<evidence type="ECO:0000256" key="8">
    <source>
        <dbReference type="SAM" id="Coils"/>
    </source>
</evidence>
<evidence type="ECO:0000256" key="2">
    <source>
        <dbReference type="ARBA" id="ARBA00007613"/>
    </source>
</evidence>